<evidence type="ECO:0000313" key="2">
    <source>
        <dbReference type="EMBL" id="KOO53666.1"/>
    </source>
</evidence>
<feature type="compositionally biased region" description="Low complexity" evidence="1">
    <location>
        <begin position="146"/>
        <end position="178"/>
    </location>
</feature>
<feature type="region of interest" description="Disordered" evidence="1">
    <location>
        <begin position="130"/>
        <end position="198"/>
    </location>
</feature>
<feature type="compositionally biased region" description="Basic and acidic residues" evidence="1">
    <location>
        <begin position="179"/>
        <end position="198"/>
    </location>
</feature>
<dbReference type="EMBL" id="JWZX01000121">
    <property type="protein sequence ID" value="KOO53666.1"/>
    <property type="molecule type" value="Genomic_DNA"/>
</dbReference>
<gene>
    <name evidence="2" type="ORF">Ctob_014148</name>
</gene>
<reference evidence="3" key="1">
    <citation type="journal article" date="2015" name="PLoS Genet.">
        <title>Genome Sequence and Transcriptome Analyses of Chrysochromulina tobin: Metabolic Tools for Enhanced Algal Fitness in the Prominent Order Prymnesiales (Haptophyceae).</title>
        <authorList>
            <person name="Hovde B.T."/>
            <person name="Deodato C.R."/>
            <person name="Hunsperger H.M."/>
            <person name="Ryken S.A."/>
            <person name="Yost W."/>
            <person name="Jha R.K."/>
            <person name="Patterson J."/>
            <person name="Monnat R.J. Jr."/>
            <person name="Barlow S.B."/>
            <person name="Starkenburg S.R."/>
            <person name="Cattolico R.A."/>
        </authorList>
    </citation>
    <scope>NUCLEOTIDE SEQUENCE</scope>
    <source>
        <strain evidence="3">CCMP291</strain>
    </source>
</reference>
<evidence type="ECO:0000256" key="1">
    <source>
        <dbReference type="SAM" id="MobiDB-lite"/>
    </source>
</evidence>
<keyword evidence="3" id="KW-1185">Reference proteome</keyword>
<dbReference type="Proteomes" id="UP000037460">
    <property type="component" value="Unassembled WGS sequence"/>
</dbReference>
<accession>A0A0M0LRQ6</accession>
<evidence type="ECO:0000313" key="3">
    <source>
        <dbReference type="Proteomes" id="UP000037460"/>
    </source>
</evidence>
<comment type="caution">
    <text evidence="2">The sequence shown here is derived from an EMBL/GenBank/DDBJ whole genome shotgun (WGS) entry which is preliminary data.</text>
</comment>
<organism evidence="2 3">
    <name type="scientific">Chrysochromulina tobinii</name>
    <dbReference type="NCBI Taxonomy" id="1460289"/>
    <lineage>
        <taxon>Eukaryota</taxon>
        <taxon>Haptista</taxon>
        <taxon>Haptophyta</taxon>
        <taxon>Prymnesiophyceae</taxon>
        <taxon>Prymnesiales</taxon>
        <taxon>Chrysochromulinaceae</taxon>
        <taxon>Chrysochromulina</taxon>
    </lineage>
</organism>
<proteinExistence type="predicted"/>
<name>A0A0M0LRQ6_9EUKA</name>
<protein>
    <submittedName>
        <fullName evidence="2">Uncharacterized protein</fullName>
    </submittedName>
</protein>
<dbReference type="AlphaFoldDB" id="A0A0M0LRQ6"/>
<sequence length="198" mass="20355">MASGNLSASRLEAALAAASLSEYTASLVDRLDQLNAIRRGVIDKKELLEVLKQAGCSKMGVRQRLAILLTCELMAAPTSTASPMAPDSATKDGVWGQLAGTTMLELDDLPQPASAEADLALLSVPKLPPASAAVAPPPPAVRNSLASVSVVPPAAEVTSSTTTTKRAAADDASAQQAELFHKLGDEALGRKDVSGAER</sequence>